<sequence>MTLLESLFGRTQTPAERLRAHLRSIQRARRELDRERGKLEVQEKSLMADIRKNAKQGQTVRHKLSHQAACKVMARDLVRVRRNIHKFYQMSTQLQAVGLRMQTLRSTQQMSEAMRGASKALSSMNRSMNIIAVQRVLQDFERETSTMDMKDEMMNDAMEDTLGGEEDAMGDGVGENEESDAILRQVLDEIGVSVDHQLGSVPSTAPAAAQTNQPVRVAIGEGSNMASSSTTDSDESALQARLDQLRKT</sequence>
<dbReference type="AlphaFoldDB" id="A0AAJ6CL14"/>
<evidence type="ECO:0000313" key="4">
    <source>
        <dbReference type="Proteomes" id="UP001219567"/>
    </source>
</evidence>
<evidence type="ECO:0000256" key="1">
    <source>
        <dbReference type="SAM" id="Coils"/>
    </source>
</evidence>
<keyword evidence="4" id="KW-1185">Reference proteome</keyword>
<dbReference type="Proteomes" id="UP001219567">
    <property type="component" value="Chromosome 8"/>
</dbReference>
<keyword evidence="1" id="KW-0175">Coiled coil</keyword>
<dbReference type="PANTHER" id="PTHR10476">
    <property type="entry name" value="CHARGED MULTIVESICULAR BODY PROTEIN"/>
    <property type="match status" value="1"/>
</dbReference>
<dbReference type="Pfam" id="PF03357">
    <property type="entry name" value="Snf7"/>
    <property type="match status" value="1"/>
</dbReference>
<proteinExistence type="predicted"/>
<dbReference type="InterPro" id="IPR005024">
    <property type="entry name" value="Snf7_fam"/>
</dbReference>
<protein>
    <submittedName>
        <fullName evidence="3">ESCRT-III subunit protein did4</fullName>
    </submittedName>
</protein>
<evidence type="ECO:0000256" key="2">
    <source>
        <dbReference type="SAM" id="MobiDB-lite"/>
    </source>
</evidence>
<dbReference type="EMBL" id="CP119950">
    <property type="protein sequence ID" value="WFD01292.1"/>
    <property type="molecule type" value="Genomic_DNA"/>
</dbReference>
<organism evidence="3 4">
    <name type="scientific">Malassezia yamatoensis</name>
    <dbReference type="NCBI Taxonomy" id="253288"/>
    <lineage>
        <taxon>Eukaryota</taxon>
        <taxon>Fungi</taxon>
        <taxon>Dikarya</taxon>
        <taxon>Basidiomycota</taxon>
        <taxon>Ustilaginomycotina</taxon>
        <taxon>Malasseziomycetes</taxon>
        <taxon>Malasseziales</taxon>
        <taxon>Malasseziaceae</taxon>
        <taxon>Malassezia</taxon>
    </lineage>
</organism>
<reference evidence="3 4" key="1">
    <citation type="submission" date="2023-03" db="EMBL/GenBank/DDBJ databases">
        <title>Mating type loci evolution in Malassezia.</title>
        <authorList>
            <person name="Coelho M.A."/>
        </authorList>
    </citation>
    <scope>NUCLEOTIDE SEQUENCE [LARGE SCALE GENOMIC DNA]</scope>
    <source>
        <strain evidence="3 4">CBS 9725</strain>
    </source>
</reference>
<gene>
    <name evidence="3" type="primary">DID4</name>
    <name evidence="3" type="ORF">MYAM1_004054</name>
</gene>
<dbReference type="Gene3D" id="6.10.140.1230">
    <property type="match status" value="1"/>
</dbReference>
<name>A0AAJ6CL14_9BASI</name>
<feature type="coiled-coil region" evidence="1">
    <location>
        <begin position="15"/>
        <end position="45"/>
    </location>
</feature>
<feature type="region of interest" description="Disordered" evidence="2">
    <location>
        <begin position="220"/>
        <end position="248"/>
    </location>
</feature>
<evidence type="ECO:0000313" key="3">
    <source>
        <dbReference type="EMBL" id="WFD01292.1"/>
    </source>
</evidence>
<dbReference type="GO" id="GO:0007034">
    <property type="term" value="P:vacuolar transport"/>
    <property type="evidence" value="ECO:0007669"/>
    <property type="project" value="InterPro"/>
</dbReference>
<accession>A0AAJ6CL14</accession>